<feature type="region of interest" description="Disordered" evidence="1">
    <location>
        <begin position="188"/>
        <end position="221"/>
    </location>
</feature>
<feature type="compositionally biased region" description="Pro residues" evidence="1">
    <location>
        <begin position="195"/>
        <end position="219"/>
    </location>
</feature>
<dbReference type="AlphaFoldDB" id="A0AAX4NH83"/>
<evidence type="ECO:0000313" key="3">
    <source>
        <dbReference type="Proteomes" id="UP001451606"/>
    </source>
</evidence>
<protein>
    <recommendedName>
        <fullName evidence="4">DUF1102 domain-containing protein</fullName>
    </recommendedName>
</protein>
<dbReference type="EMBL" id="CP133772">
    <property type="protein sequence ID" value="WYY00111.1"/>
    <property type="molecule type" value="Genomic_DNA"/>
</dbReference>
<evidence type="ECO:0008006" key="4">
    <source>
        <dbReference type="Google" id="ProtNLM"/>
    </source>
</evidence>
<sequence length="239" mass="25656">MNSKWTLLVVLAVAVMIPAIAVADVMVSGQILIQGLQTSDTFIINHGTNYQSANGSGLFGWIPEKQSPQETLGTVWLGMMSNETITEVNVLEINFTSGVAKNSIFQIDVRNGDFAKNTFMIVSTSPLTILPDGNILGSNMLEFSLYSGNSVVKGFPIGITEGSFIVSSWTHLYVGFFIPPQDGNSFQNGLVNPPELLPPPPPPPTPPSPPNPVPPPMPPNSQIYPISASFIVQFGLTEN</sequence>
<accession>A0AAX4NH83</accession>
<dbReference type="Proteomes" id="UP001451606">
    <property type="component" value="Chromosome"/>
</dbReference>
<dbReference type="KEGG" id="omr:OXIME_000666"/>
<dbReference type="GeneID" id="95967396"/>
<keyword evidence="3" id="KW-1185">Reference proteome</keyword>
<name>A0AAX4NH83_9ARCH</name>
<dbReference type="RefSeq" id="WP_393972063.1">
    <property type="nucleotide sequence ID" value="NZ_CP133772.1"/>
</dbReference>
<evidence type="ECO:0000313" key="2">
    <source>
        <dbReference type="EMBL" id="WYY00111.1"/>
    </source>
</evidence>
<organism evidence="2 3">
    <name type="scientific">Oxyplasma meridianum</name>
    <dbReference type="NCBI Taxonomy" id="3073602"/>
    <lineage>
        <taxon>Archaea</taxon>
        <taxon>Methanobacteriati</taxon>
        <taxon>Thermoplasmatota</taxon>
        <taxon>Thermoplasmata</taxon>
        <taxon>Thermoplasmatales</taxon>
        <taxon>Thermoplasmataceae</taxon>
        <taxon>Oxyplasma</taxon>
    </lineage>
</organism>
<proteinExistence type="predicted"/>
<evidence type="ECO:0000256" key="1">
    <source>
        <dbReference type="SAM" id="MobiDB-lite"/>
    </source>
</evidence>
<reference evidence="2 3" key="1">
    <citation type="submission" date="2023-09" db="EMBL/GenBank/DDBJ databases">
        <authorList>
            <person name="Golyshina O.V."/>
            <person name="Lunev E.A."/>
            <person name="Bargiela R."/>
            <person name="Gaines M.C."/>
            <person name="Daum B."/>
            <person name="Bale N.J."/>
            <person name="Koenen M."/>
            <person name="Sinninghe Damst J.S."/>
            <person name="Yakimov M."/>
            <person name="Golyshin P.N."/>
        </authorList>
    </citation>
    <scope>NUCLEOTIDE SEQUENCE [LARGE SCALE GENOMIC DNA]</scope>
    <source>
        <strain evidence="2 3">M1</strain>
    </source>
</reference>
<gene>
    <name evidence="2" type="ORF">OXIME_000666</name>
</gene>